<name>A0A0G3GVY7_9CORY</name>
<dbReference type="Proteomes" id="UP000035199">
    <property type="component" value="Chromosome"/>
</dbReference>
<sequence>MRITGATIFSRNTLHRLTIIFTSIFLVLTIVGYIPNTTAAPVSTFDVWVGATRVDTSNMHDVTGDGTVRFNPDTATLELNDATITDHREEGLDIAGIRAKIPNLTINVQGKNTITTTPAHHFAKGILHLPPPNAGSTLKFTGTGTLDITVTESTAGTPQQYLGGSGIDASGRIVFAGPDINATNKYQHVYTGTGIHAVEGLTVESGDITSYTYFGPRHAAGVEVETGTLMMSGGTLTAIAGYLEKPPSSYPGALAGVRVNPGNLVIEKGQLTAIGTKLAFSENITPPANFPIQVNEATSADGARDWDKATPLGAIGSPYKFVQIGSRGAAPTTTPTTSVPTTTAPTSTTTPPTTSPTPPPQSGSGSSALFDFLRTIIARLLQFPLLKALFGFLFSSQR</sequence>
<evidence type="ECO:0000256" key="2">
    <source>
        <dbReference type="SAM" id="Phobius"/>
    </source>
</evidence>
<keyword evidence="2" id="KW-1133">Transmembrane helix</keyword>
<keyword evidence="4" id="KW-1185">Reference proteome</keyword>
<gene>
    <name evidence="3" type="ORF">CMUST_01605</name>
</gene>
<evidence type="ECO:0000313" key="4">
    <source>
        <dbReference type="Proteomes" id="UP000035199"/>
    </source>
</evidence>
<feature type="compositionally biased region" description="Low complexity" evidence="1">
    <location>
        <begin position="329"/>
        <end position="352"/>
    </location>
</feature>
<dbReference type="RefSeq" id="WP_047261048.1">
    <property type="nucleotide sequence ID" value="NZ_CP011542.1"/>
</dbReference>
<organism evidence="3 4">
    <name type="scientific">Corynebacterium mustelae</name>
    <dbReference type="NCBI Taxonomy" id="571915"/>
    <lineage>
        <taxon>Bacteria</taxon>
        <taxon>Bacillati</taxon>
        <taxon>Actinomycetota</taxon>
        <taxon>Actinomycetes</taxon>
        <taxon>Mycobacteriales</taxon>
        <taxon>Corynebacteriaceae</taxon>
        <taxon>Corynebacterium</taxon>
    </lineage>
</organism>
<reference evidence="3 4" key="1">
    <citation type="journal article" date="2015" name="Genome Announc.">
        <title>Complete Genome Sequence of the Type Strain Corynebacterium mustelae DSM 45274, Isolated from Various Tissues of a Male Ferret with Lethal Sepsis.</title>
        <authorList>
            <person name="Ruckert C."/>
            <person name="Eimer J."/>
            <person name="Winkler A."/>
            <person name="Tauch A."/>
        </authorList>
    </citation>
    <scope>NUCLEOTIDE SEQUENCE [LARGE SCALE GENOMIC DNA]</scope>
    <source>
        <strain evidence="3 4">DSM 45274</strain>
    </source>
</reference>
<protein>
    <submittedName>
        <fullName evidence="3">Uncharacterized protein</fullName>
    </submittedName>
</protein>
<dbReference type="AlphaFoldDB" id="A0A0G3GVY7"/>
<dbReference type="PATRIC" id="fig|571915.4.peg.335"/>
<evidence type="ECO:0000256" key="1">
    <source>
        <dbReference type="SAM" id="MobiDB-lite"/>
    </source>
</evidence>
<proteinExistence type="predicted"/>
<accession>A0A0G3GVY7</accession>
<keyword evidence="2" id="KW-0472">Membrane</keyword>
<evidence type="ECO:0000313" key="3">
    <source>
        <dbReference type="EMBL" id="AKK04670.1"/>
    </source>
</evidence>
<feature type="transmembrane region" description="Helical" evidence="2">
    <location>
        <begin position="17"/>
        <end position="35"/>
    </location>
</feature>
<dbReference type="KEGG" id="cmv:CMUST_01605"/>
<feature type="region of interest" description="Disordered" evidence="1">
    <location>
        <begin position="326"/>
        <end position="365"/>
    </location>
</feature>
<keyword evidence="2" id="KW-0812">Transmembrane</keyword>
<dbReference type="OrthoDB" id="9815782at2"/>
<reference evidence="4" key="2">
    <citation type="submission" date="2015-05" db="EMBL/GenBank/DDBJ databases">
        <title>Complete genome sequence of Corynebacterium mustelae DSM 45274, isolated from various tissues of a male ferret with lethal sepsis.</title>
        <authorList>
            <person name="Ruckert C."/>
            <person name="Albersmeier A."/>
            <person name="Winkler A."/>
            <person name="Tauch A."/>
        </authorList>
    </citation>
    <scope>NUCLEOTIDE SEQUENCE [LARGE SCALE GENOMIC DNA]</scope>
    <source>
        <strain evidence="4">DSM 45274</strain>
    </source>
</reference>
<dbReference type="EMBL" id="CP011542">
    <property type="protein sequence ID" value="AKK04670.1"/>
    <property type="molecule type" value="Genomic_DNA"/>
</dbReference>